<dbReference type="AlphaFoldDB" id="A0A450SMA6"/>
<protein>
    <submittedName>
        <fullName evidence="2">Uncharacterized protein</fullName>
    </submittedName>
</protein>
<keyword evidence="1" id="KW-0472">Membrane</keyword>
<evidence type="ECO:0000313" key="2">
    <source>
        <dbReference type="EMBL" id="VFJ54776.1"/>
    </source>
</evidence>
<keyword evidence="1" id="KW-1133">Transmembrane helix</keyword>
<name>A0A450SMA6_9GAMM</name>
<feature type="transmembrane region" description="Helical" evidence="1">
    <location>
        <begin position="313"/>
        <end position="342"/>
    </location>
</feature>
<feature type="transmembrane region" description="Helical" evidence="1">
    <location>
        <begin position="148"/>
        <end position="172"/>
    </location>
</feature>
<feature type="transmembrane region" description="Helical" evidence="1">
    <location>
        <begin position="9"/>
        <end position="34"/>
    </location>
</feature>
<gene>
    <name evidence="2" type="ORF">BECKDK2373B_GA0170837_104825</name>
</gene>
<sequence length="382" mass="43457">MTLDLTVDYFIRFCLGGSAVYLFYAGLILVYGFIHTKPAPSFATADAGDFVPSDITIQARISLFFSEILSPSVFLGIVNCAARLIRSVTHIKGRPVLTGIAGLQANIRHFSRQMTKLMRRCWQGNEVGAERTEWPYNRINDGHNPIKIVFYFFLFYYFIVSAPAAALLPINYDQKTTLQAIIALLMMMVTNALGDYISVRITLRNMDKISKFFNENEKNLDMRGYTIDFKRSFLLELKFYLITVCDMLLAMVVLLCVLILTSIYFGVAIGEYEFELSMHALNGGFERAISFWSTCMEPYTLRGGNWTDGPPMLFIYSLTSFIPSIFIFFLSIIWIIFLPLRLITFSDMKKSKKVFAAEGIVLLQCVFLIAIISVPDSFHIFS</sequence>
<keyword evidence="1" id="KW-0812">Transmembrane</keyword>
<evidence type="ECO:0000256" key="1">
    <source>
        <dbReference type="SAM" id="Phobius"/>
    </source>
</evidence>
<feature type="transmembrane region" description="Helical" evidence="1">
    <location>
        <begin position="178"/>
        <end position="199"/>
    </location>
</feature>
<proteinExistence type="predicted"/>
<organism evidence="2">
    <name type="scientific">Candidatus Kentrum sp. DK</name>
    <dbReference type="NCBI Taxonomy" id="2126562"/>
    <lineage>
        <taxon>Bacteria</taxon>
        <taxon>Pseudomonadati</taxon>
        <taxon>Pseudomonadota</taxon>
        <taxon>Gammaproteobacteria</taxon>
        <taxon>Candidatus Kentrum</taxon>
    </lineage>
</organism>
<accession>A0A450SMA6</accession>
<dbReference type="EMBL" id="CAADEX010000048">
    <property type="protein sequence ID" value="VFJ54776.1"/>
    <property type="molecule type" value="Genomic_DNA"/>
</dbReference>
<reference evidence="2" key="1">
    <citation type="submission" date="2019-02" db="EMBL/GenBank/DDBJ databases">
        <authorList>
            <person name="Gruber-Vodicka R. H."/>
            <person name="Seah K. B. B."/>
        </authorList>
    </citation>
    <scope>NUCLEOTIDE SEQUENCE</scope>
    <source>
        <strain evidence="2">BECK_DK47</strain>
    </source>
</reference>
<feature type="transmembrane region" description="Helical" evidence="1">
    <location>
        <begin position="354"/>
        <end position="374"/>
    </location>
</feature>
<feature type="transmembrane region" description="Helical" evidence="1">
    <location>
        <begin position="239"/>
        <end position="267"/>
    </location>
</feature>